<dbReference type="SMART" id="SM00862">
    <property type="entry name" value="Trans_reg_C"/>
    <property type="match status" value="1"/>
</dbReference>
<dbReference type="EMBL" id="JADBGI010000001">
    <property type="protein sequence ID" value="MBE2997468.1"/>
    <property type="molecule type" value="Genomic_DNA"/>
</dbReference>
<reference evidence="7 8" key="1">
    <citation type="submission" date="2020-09" db="EMBL/GenBank/DDBJ databases">
        <title>Diversity and distribution of actinomycetes associated with coral in the coast of Hainan.</title>
        <authorList>
            <person name="Li F."/>
        </authorList>
    </citation>
    <scope>NUCLEOTIDE SEQUENCE [LARGE SCALE GENOMIC DNA]</scope>
    <source>
        <strain evidence="7 8">HNM0947</strain>
    </source>
</reference>
<evidence type="ECO:0000256" key="5">
    <source>
        <dbReference type="PROSITE-ProRule" id="PRU01091"/>
    </source>
</evidence>
<dbReference type="PROSITE" id="PS51755">
    <property type="entry name" value="OMPR_PHOB"/>
    <property type="match status" value="1"/>
</dbReference>
<keyword evidence="3 5" id="KW-0238">DNA-binding</keyword>
<sequence>MAPDVRLLERGPTEAVADPAGVPLRPLRAGGSEQMRVLGVVPLQDQDKLMVVVGHLVDAGARAAGVTEAPVPEHLGDEALSVDLRSRTVRVRGEQVDLCYQEFELLALMAASPGRVFTRRELAQEVWGADVSIGSRTVDVHVHRIRRKLGSLRTRVGTVRRVGYTYREL</sequence>
<evidence type="ECO:0000259" key="6">
    <source>
        <dbReference type="PROSITE" id="PS51755"/>
    </source>
</evidence>
<evidence type="ECO:0000313" key="7">
    <source>
        <dbReference type="EMBL" id="MBE2997468.1"/>
    </source>
</evidence>
<evidence type="ECO:0000313" key="8">
    <source>
        <dbReference type="Proteomes" id="UP000806528"/>
    </source>
</evidence>
<accession>A0ABR9P0W1</accession>
<organism evidence="7 8">
    <name type="scientific">Nocardiopsis coralli</name>
    <dbReference type="NCBI Taxonomy" id="2772213"/>
    <lineage>
        <taxon>Bacteria</taxon>
        <taxon>Bacillati</taxon>
        <taxon>Actinomycetota</taxon>
        <taxon>Actinomycetes</taxon>
        <taxon>Streptosporangiales</taxon>
        <taxon>Nocardiopsidaceae</taxon>
        <taxon>Nocardiopsis</taxon>
    </lineage>
</organism>
<keyword evidence="8" id="KW-1185">Reference proteome</keyword>
<dbReference type="Pfam" id="PF00486">
    <property type="entry name" value="Trans_reg_C"/>
    <property type="match status" value="1"/>
</dbReference>
<dbReference type="PANTHER" id="PTHR48111">
    <property type="entry name" value="REGULATOR OF RPOS"/>
    <property type="match status" value="1"/>
</dbReference>
<dbReference type="InterPro" id="IPR036388">
    <property type="entry name" value="WH-like_DNA-bd_sf"/>
</dbReference>
<dbReference type="RefSeq" id="WP_193120102.1">
    <property type="nucleotide sequence ID" value="NZ_JADBGI010000001.1"/>
</dbReference>
<dbReference type="InterPro" id="IPR039420">
    <property type="entry name" value="WalR-like"/>
</dbReference>
<dbReference type="PANTHER" id="PTHR48111:SF4">
    <property type="entry name" value="DNA-BINDING DUAL TRANSCRIPTIONAL REGULATOR OMPR"/>
    <property type="match status" value="1"/>
</dbReference>
<proteinExistence type="predicted"/>
<dbReference type="InterPro" id="IPR001867">
    <property type="entry name" value="OmpR/PhoB-type_DNA-bd"/>
</dbReference>
<gene>
    <name evidence="7" type="ORF">IDM40_01935</name>
</gene>
<evidence type="ECO:0000256" key="1">
    <source>
        <dbReference type="ARBA" id="ARBA00022553"/>
    </source>
</evidence>
<evidence type="ECO:0000256" key="4">
    <source>
        <dbReference type="ARBA" id="ARBA00023163"/>
    </source>
</evidence>
<evidence type="ECO:0000256" key="2">
    <source>
        <dbReference type="ARBA" id="ARBA00023015"/>
    </source>
</evidence>
<dbReference type="InterPro" id="IPR016032">
    <property type="entry name" value="Sig_transdc_resp-reg_C-effctor"/>
</dbReference>
<comment type="caution">
    <text evidence="7">The sequence shown here is derived from an EMBL/GenBank/DDBJ whole genome shotgun (WGS) entry which is preliminary data.</text>
</comment>
<dbReference type="Proteomes" id="UP000806528">
    <property type="component" value="Unassembled WGS sequence"/>
</dbReference>
<name>A0ABR9P0W1_9ACTN</name>
<keyword evidence="4" id="KW-0804">Transcription</keyword>
<feature type="DNA-binding region" description="OmpR/PhoB-type" evidence="5">
    <location>
        <begin position="70"/>
        <end position="168"/>
    </location>
</feature>
<dbReference type="CDD" id="cd00383">
    <property type="entry name" value="trans_reg_C"/>
    <property type="match status" value="1"/>
</dbReference>
<dbReference type="Gene3D" id="1.10.10.10">
    <property type="entry name" value="Winged helix-like DNA-binding domain superfamily/Winged helix DNA-binding domain"/>
    <property type="match status" value="1"/>
</dbReference>
<feature type="domain" description="OmpR/PhoB-type" evidence="6">
    <location>
        <begin position="70"/>
        <end position="168"/>
    </location>
</feature>
<keyword evidence="2" id="KW-0805">Transcription regulation</keyword>
<protein>
    <submittedName>
        <fullName evidence="7">Winged helix-turn-helix transcriptional regulator</fullName>
    </submittedName>
</protein>
<keyword evidence="1" id="KW-0597">Phosphoprotein</keyword>
<evidence type="ECO:0000256" key="3">
    <source>
        <dbReference type="ARBA" id="ARBA00023125"/>
    </source>
</evidence>
<dbReference type="SUPFAM" id="SSF46894">
    <property type="entry name" value="C-terminal effector domain of the bipartite response regulators"/>
    <property type="match status" value="1"/>
</dbReference>